<protein>
    <submittedName>
        <fullName evidence="1">Uncharacterized protein</fullName>
    </submittedName>
</protein>
<dbReference type="Proteomes" id="UP000030170">
    <property type="component" value="Unassembled WGS sequence"/>
</dbReference>
<reference evidence="1 2" key="1">
    <citation type="journal article" date="2014" name="Mol. Ecol.">
        <title>Evolution of Synechococcus.</title>
        <authorList>
            <person name="Dvorak P."/>
            <person name="Casamatta D."/>
            <person name="Hasler P."/>
            <person name="Poulickova A."/>
            <person name="Ondrej V."/>
            <person name="Sanges R."/>
        </authorList>
    </citation>
    <scope>NUCLEOTIDE SEQUENCE [LARGE SCALE GENOMIC DNA]</scope>
    <source>
        <strain evidence="1 2">CAUP A 1101</strain>
    </source>
</reference>
<gene>
    <name evidence="1" type="ORF">DO97_14805</name>
</gene>
<evidence type="ECO:0000313" key="2">
    <source>
        <dbReference type="Proteomes" id="UP000030170"/>
    </source>
</evidence>
<dbReference type="RefSeq" id="WP_036535552.1">
    <property type="nucleotide sequence ID" value="NZ_JJML01000046.1"/>
</dbReference>
<sequence length="70" mass="7935">MEKEFIEMLLRQIKTEQEKEIVRGFLVGEVPMLMRWAADAEGAKPPQRLVELQKIATQFKAFGGTAADIT</sequence>
<accession>A0A098TIF6</accession>
<organism evidence="1 2">
    <name type="scientific">Neosynechococcus sphagnicola sy1</name>
    <dbReference type="NCBI Taxonomy" id="1497020"/>
    <lineage>
        <taxon>Bacteria</taxon>
        <taxon>Bacillati</taxon>
        <taxon>Cyanobacteriota</taxon>
        <taxon>Cyanophyceae</taxon>
        <taxon>Neosynechococcales</taxon>
        <taxon>Neosynechococcaceae</taxon>
        <taxon>Neosynechococcus</taxon>
    </lineage>
</organism>
<dbReference type="STRING" id="1497020.DO97_14805"/>
<dbReference type="AlphaFoldDB" id="A0A098TIF6"/>
<comment type="caution">
    <text evidence="1">The sequence shown here is derived from an EMBL/GenBank/DDBJ whole genome shotgun (WGS) entry which is preliminary data.</text>
</comment>
<evidence type="ECO:0000313" key="1">
    <source>
        <dbReference type="EMBL" id="KGF71894.1"/>
    </source>
</evidence>
<proteinExistence type="predicted"/>
<name>A0A098TIF6_9CYAN</name>
<keyword evidence="2" id="KW-1185">Reference proteome</keyword>
<dbReference type="EMBL" id="JJML01000046">
    <property type="protein sequence ID" value="KGF71894.1"/>
    <property type="molecule type" value="Genomic_DNA"/>
</dbReference>